<keyword evidence="3" id="KW-1185">Reference proteome</keyword>
<gene>
    <name evidence="2" type="ORF">MG293_009868</name>
</gene>
<name>A0AAD4U6I3_OVIAM</name>
<keyword evidence="1" id="KW-0472">Membrane</keyword>
<dbReference type="Proteomes" id="UP001214576">
    <property type="component" value="Unassembled WGS sequence"/>
</dbReference>
<dbReference type="EMBL" id="JAKZEL010000009">
    <property type="protein sequence ID" value="KAI4540827.1"/>
    <property type="molecule type" value="Genomic_DNA"/>
</dbReference>
<organism evidence="2 3">
    <name type="scientific">Ovis ammon polii</name>
    <dbReference type="NCBI Taxonomy" id="230172"/>
    <lineage>
        <taxon>Eukaryota</taxon>
        <taxon>Metazoa</taxon>
        <taxon>Chordata</taxon>
        <taxon>Craniata</taxon>
        <taxon>Vertebrata</taxon>
        <taxon>Euteleostomi</taxon>
        <taxon>Mammalia</taxon>
        <taxon>Eutheria</taxon>
        <taxon>Laurasiatheria</taxon>
        <taxon>Artiodactyla</taxon>
        <taxon>Ruminantia</taxon>
        <taxon>Pecora</taxon>
        <taxon>Bovidae</taxon>
        <taxon>Caprinae</taxon>
        <taxon>Ovis</taxon>
    </lineage>
</organism>
<evidence type="ECO:0000256" key="1">
    <source>
        <dbReference type="SAM" id="Phobius"/>
    </source>
</evidence>
<evidence type="ECO:0000313" key="2">
    <source>
        <dbReference type="EMBL" id="KAI4540827.1"/>
    </source>
</evidence>
<keyword evidence="1" id="KW-1133">Transmembrane helix</keyword>
<proteinExistence type="predicted"/>
<reference evidence="2" key="1">
    <citation type="submission" date="2022-03" db="EMBL/GenBank/DDBJ databases">
        <title>Genomic analyses of argali, domestic sheep and their hybrids provide insights into chromosomal evolution, heterosis and genetic basis of agronomic traits.</title>
        <authorList>
            <person name="Li M."/>
        </authorList>
    </citation>
    <scope>NUCLEOTIDE SEQUENCE</scope>
    <source>
        <strain evidence="2">CAU-MHL-2022a</strain>
        <tissue evidence="2">Skin</tissue>
    </source>
</reference>
<protein>
    <submittedName>
        <fullName evidence="2">Uncharacterized protein</fullName>
    </submittedName>
</protein>
<sequence>MKATLSPWKRLLEAESRTELTVSSTTSASTRLRNFIFTAREGHTLEKDEAWFIERSHDYQLVDLGVEASYVFNANLTDSLKVFKAILNFLALPLAANLIIMIAWEKTSQSQKLPNTYASKM</sequence>
<evidence type="ECO:0000313" key="3">
    <source>
        <dbReference type="Proteomes" id="UP001214576"/>
    </source>
</evidence>
<accession>A0AAD4U6I3</accession>
<comment type="caution">
    <text evidence="2">The sequence shown here is derived from an EMBL/GenBank/DDBJ whole genome shotgun (WGS) entry which is preliminary data.</text>
</comment>
<dbReference type="AlphaFoldDB" id="A0AAD4U6I3"/>
<feature type="transmembrane region" description="Helical" evidence="1">
    <location>
        <begin position="85"/>
        <end position="104"/>
    </location>
</feature>
<keyword evidence="1" id="KW-0812">Transmembrane</keyword>